<keyword evidence="5 10" id="KW-0863">Zinc-finger</keyword>
<evidence type="ECO:0000313" key="16">
    <source>
        <dbReference type="Proteomes" id="UP000276133"/>
    </source>
</evidence>
<keyword evidence="16" id="KW-1185">Reference proteome</keyword>
<dbReference type="OrthoDB" id="5357315at2759"/>
<evidence type="ECO:0000256" key="4">
    <source>
        <dbReference type="ARBA" id="ARBA00022729"/>
    </source>
</evidence>
<dbReference type="InterPro" id="IPR003137">
    <property type="entry name" value="PA_domain"/>
</dbReference>
<protein>
    <submittedName>
        <fullName evidence="15">E3 ubiquitin-ligase RNF130-like</fullName>
    </submittedName>
</protein>
<dbReference type="Gene3D" id="3.50.30.30">
    <property type="match status" value="1"/>
</dbReference>
<dbReference type="PROSITE" id="PS50089">
    <property type="entry name" value="ZF_RING_2"/>
    <property type="match status" value="1"/>
</dbReference>
<dbReference type="GO" id="GO:0008270">
    <property type="term" value="F:zinc ion binding"/>
    <property type="evidence" value="ECO:0007669"/>
    <property type="project" value="UniProtKB-KW"/>
</dbReference>
<feature type="transmembrane region" description="Helical" evidence="12">
    <location>
        <begin position="182"/>
        <end position="209"/>
    </location>
</feature>
<dbReference type="EMBL" id="REGN01002692">
    <property type="protein sequence ID" value="RNA26675.1"/>
    <property type="molecule type" value="Genomic_DNA"/>
</dbReference>
<evidence type="ECO:0000256" key="8">
    <source>
        <dbReference type="ARBA" id="ARBA00023136"/>
    </source>
</evidence>
<accession>A0A3M7RTM6</accession>
<dbReference type="Proteomes" id="UP000276133">
    <property type="component" value="Unassembled WGS sequence"/>
</dbReference>
<dbReference type="Gene3D" id="3.30.40.10">
    <property type="entry name" value="Zinc/RING finger domain, C3HC4 (zinc finger)"/>
    <property type="match status" value="1"/>
</dbReference>
<evidence type="ECO:0000313" key="15">
    <source>
        <dbReference type="EMBL" id="RNA26675.1"/>
    </source>
</evidence>
<dbReference type="AlphaFoldDB" id="A0A3M7RTM6"/>
<dbReference type="GO" id="GO:0005634">
    <property type="term" value="C:nucleus"/>
    <property type="evidence" value="ECO:0007669"/>
    <property type="project" value="TreeGrafter"/>
</dbReference>
<dbReference type="Pfam" id="PF02225">
    <property type="entry name" value="PA"/>
    <property type="match status" value="1"/>
</dbReference>
<evidence type="ECO:0000256" key="11">
    <source>
        <dbReference type="SAM" id="MobiDB-lite"/>
    </source>
</evidence>
<dbReference type="InterPro" id="IPR013083">
    <property type="entry name" value="Znf_RING/FYVE/PHD"/>
</dbReference>
<keyword evidence="3" id="KW-0479">Metal-binding</keyword>
<dbReference type="Pfam" id="PF13639">
    <property type="entry name" value="zf-RING_2"/>
    <property type="match status" value="1"/>
</dbReference>
<dbReference type="GO" id="GO:0006511">
    <property type="term" value="P:ubiquitin-dependent protein catabolic process"/>
    <property type="evidence" value="ECO:0007669"/>
    <property type="project" value="TreeGrafter"/>
</dbReference>
<keyword evidence="9" id="KW-0325">Glycoprotein</keyword>
<gene>
    <name evidence="15" type="ORF">BpHYR1_020952</name>
</gene>
<comment type="subcellular location">
    <subcellularLocation>
        <location evidence="1">Membrane</location>
    </subcellularLocation>
</comment>
<comment type="caution">
    <text evidence="15">The sequence shown here is derived from an EMBL/GenBank/DDBJ whole genome shotgun (WGS) entry which is preliminary data.</text>
</comment>
<feature type="domain" description="RING-type" evidence="14">
    <location>
        <begin position="252"/>
        <end position="293"/>
    </location>
</feature>
<dbReference type="FunFam" id="3.30.40.10:FF:000009">
    <property type="entry name" value="E3 ubiquitin-protein ligase RNF130"/>
    <property type="match status" value="1"/>
</dbReference>
<sequence length="461" mass="53486">MIFYLIFFLVFQVSNGEQFCFAKVTLTNKHDDYYQNLHLSALYSVHSQTSKIHGRLVLAKSFSLVNRSQVVSQGCSSYLNEPVTYNYISLIDQGGCSFDQKIENAIRSNALALILISKNSQIFKIRGSKYNQLVVVMISNEMGTKLKALLDTDDINVSIDPKNCENREFYIETELNYQRFSYVSIMFIIIGNLCLLILLGGSCAIFYLVQKTRLIEERERTKRLIERLTKRAISKMKFKKIKANDRELNDVCVICMENYNINDSIRILPCSHIFHREEIDQWMTENKTCPICKIDILRYHGIEIETRSNVFFSILQRLKLIRSNEEIAEAILAHQNSQNDAIYTIHNTSISPSFFSTGIPNNSFINSVEQRSMVYAEFQRNHLKSYSLDDIDEINTNTRLTFFGEKMAQHAPENNCKKIVQEDEEPNERDREKSTKSEPVKEQADTNSSEKIHKFENEIRL</sequence>
<evidence type="ECO:0000256" key="12">
    <source>
        <dbReference type="SAM" id="Phobius"/>
    </source>
</evidence>
<keyword evidence="4 13" id="KW-0732">Signal</keyword>
<evidence type="ECO:0000259" key="14">
    <source>
        <dbReference type="PROSITE" id="PS50089"/>
    </source>
</evidence>
<feature type="region of interest" description="Disordered" evidence="11">
    <location>
        <begin position="415"/>
        <end position="461"/>
    </location>
</feature>
<keyword evidence="7 12" id="KW-1133">Transmembrane helix</keyword>
<feature type="chain" id="PRO_5018056234" evidence="13">
    <location>
        <begin position="17"/>
        <end position="461"/>
    </location>
</feature>
<dbReference type="PANTHER" id="PTHR45931:SF21">
    <property type="entry name" value="RING FINGER PROTEIN 130"/>
    <property type="match status" value="1"/>
</dbReference>
<organism evidence="15 16">
    <name type="scientific">Brachionus plicatilis</name>
    <name type="common">Marine rotifer</name>
    <name type="synonym">Brachionus muelleri</name>
    <dbReference type="NCBI Taxonomy" id="10195"/>
    <lineage>
        <taxon>Eukaryota</taxon>
        <taxon>Metazoa</taxon>
        <taxon>Spiralia</taxon>
        <taxon>Gnathifera</taxon>
        <taxon>Rotifera</taxon>
        <taxon>Eurotatoria</taxon>
        <taxon>Monogononta</taxon>
        <taxon>Pseudotrocha</taxon>
        <taxon>Ploima</taxon>
        <taxon>Brachionidae</taxon>
        <taxon>Brachionus</taxon>
    </lineage>
</organism>
<evidence type="ECO:0000256" key="5">
    <source>
        <dbReference type="ARBA" id="ARBA00022771"/>
    </source>
</evidence>
<proteinExistence type="predicted"/>
<evidence type="ECO:0000256" key="1">
    <source>
        <dbReference type="ARBA" id="ARBA00004370"/>
    </source>
</evidence>
<keyword evidence="8 12" id="KW-0472">Membrane</keyword>
<feature type="compositionally biased region" description="Basic and acidic residues" evidence="11">
    <location>
        <begin position="428"/>
        <end position="461"/>
    </location>
</feature>
<dbReference type="GO" id="GO:0016567">
    <property type="term" value="P:protein ubiquitination"/>
    <property type="evidence" value="ECO:0007669"/>
    <property type="project" value="TreeGrafter"/>
</dbReference>
<dbReference type="SUPFAM" id="SSF57850">
    <property type="entry name" value="RING/U-box"/>
    <property type="match status" value="1"/>
</dbReference>
<name>A0A3M7RTM6_BRAPC</name>
<evidence type="ECO:0000256" key="6">
    <source>
        <dbReference type="ARBA" id="ARBA00022833"/>
    </source>
</evidence>
<dbReference type="InterPro" id="IPR001841">
    <property type="entry name" value="Znf_RING"/>
</dbReference>
<evidence type="ECO:0000256" key="10">
    <source>
        <dbReference type="PROSITE-ProRule" id="PRU00175"/>
    </source>
</evidence>
<evidence type="ECO:0000256" key="7">
    <source>
        <dbReference type="ARBA" id="ARBA00022989"/>
    </source>
</evidence>
<keyword evidence="15" id="KW-0436">Ligase</keyword>
<evidence type="ECO:0000256" key="13">
    <source>
        <dbReference type="SAM" id="SignalP"/>
    </source>
</evidence>
<keyword evidence="6" id="KW-0862">Zinc</keyword>
<dbReference type="STRING" id="10195.A0A3M7RTM6"/>
<dbReference type="GO" id="GO:0061630">
    <property type="term" value="F:ubiquitin protein ligase activity"/>
    <property type="evidence" value="ECO:0007669"/>
    <property type="project" value="TreeGrafter"/>
</dbReference>
<evidence type="ECO:0000256" key="2">
    <source>
        <dbReference type="ARBA" id="ARBA00022692"/>
    </source>
</evidence>
<dbReference type="PANTHER" id="PTHR45931">
    <property type="entry name" value="SI:CH211-59O9.10"/>
    <property type="match status" value="1"/>
</dbReference>
<dbReference type="GO" id="GO:0016874">
    <property type="term" value="F:ligase activity"/>
    <property type="evidence" value="ECO:0007669"/>
    <property type="project" value="UniProtKB-KW"/>
</dbReference>
<evidence type="ECO:0000256" key="3">
    <source>
        <dbReference type="ARBA" id="ARBA00022723"/>
    </source>
</evidence>
<dbReference type="SMART" id="SM00184">
    <property type="entry name" value="RING"/>
    <property type="match status" value="1"/>
</dbReference>
<keyword evidence="2 12" id="KW-0812">Transmembrane</keyword>
<evidence type="ECO:0000256" key="9">
    <source>
        <dbReference type="ARBA" id="ARBA00023180"/>
    </source>
</evidence>
<dbReference type="GO" id="GO:0045893">
    <property type="term" value="P:positive regulation of DNA-templated transcription"/>
    <property type="evidence" value="ECO:0007669"/>
    <property type="project" value="TreeGrafter"/>
</dbReference>
<dbReference type="InterPro" id="IPR051834">
    <property type="entry name" value="RING_finger_E3_ligase"/>
</dbReference>
<feature type="signal peptide" evidence="13">
    <location>
        <begin position="1"/>
        <end position="16"/>
    </location>
</feature>
<dbReference type="GO" id="GO:0016020">
    <property type="term" value="C:membrane"/>
    <property type="evidence" value="ECO:0007669"/>
    <property type="project" value="UniProtKB-SubCell"/>
</dbReference>
<reference evidence="15 16" key="1">
    <citation type="journal article" date="2018" name="Sci. Rep.">
        <title>Genomic signatures of local adaptation to the degree of environmental predictability in rotifers.</title>
        <authorList>
            <person name="Franch-Gras L."/>
            <person name="Hahn C."/>
            <person name="Garcia-Roger E.M."/>
            <person name="Carmona M.J."/>
            <person name="Serra M."/>
            <person name="Gomez A."/>
        </authorList>
    </citation>
    <scope>NUCLEOTIDE SEQUENCE [LARGE SCALE GENOMIC DNA]</scope>
    <source>
        <strain evidence="15">HYR1</strain>
    </source>
</reference>